<dbReference type="Pfam" id="PF00288">
    <property type="entry name" value="GHMP_kinases_N"/>
    <property type="match status" value="1"/>
</dbReference>
<dbReference type="GO" id="GO:0016114">
    <property type="term" value="P:terpenoid biosynthetic process"/>
    <property type="evidence" value="ECO:0007669"/>
    <property type="project" value="UniProtKB-UniRule"/>
</dbReference>
<evidence type="ECO:0000256" key="3">
    <source>
        <dbReference type="ARBA" id="ARBA00017473"/>
    </source>
</evidence>
<comment type="similarity">
    <text evidence="1 9">Belongs to the GHMP kinase family. IspE subfamily.</text>
</comment>
<dbReference type="InterPro" id="IPR013750">
    <property type="entry name" value="GHMP_kinase_C_dom"/>
</dbReference>
<dbReference type="EMBL" id="MFYX01000011">
    <property type="protein sequence ID" value="OGK07234.1"/>
    <property type="molecule type" value="Genomic_DNA"/>
</dbReference>
<keyword evidence="9" id="KW-0414">Isoprene biosynthesis</keyword>
<dbReference type="InterPro" id="IPR036554">
    <property type="entry name" value="GHMP_kinase_C_sf"/>
</dbReference>
<keyword evidence="6 9" id="KW-0418">Kinase</keyword>
<reference evidence="12 13" key="1">
    <citation type="journal article" date="2016" name="Nat. Commun.">
        <title>Thousands of microbial genomes shed light on interconnected biogeochemical processes in an aquifer system.</title>
        <authorList>
            <person name="Anantharaman K."/>
            <person name="Brown C.T."/>
            <person name="Hug L.A."/>
            <person name="Sharon I."/>
            <person name="Castelle C.J."/>
            <person name="Probst A.J."/>
            <person name="Thomas B.C."/>
            <person name="Singh A."/>
            <person name="Wilkins M.J."/>
            <person name="Karaoz U."/>
            <person name="Brodie E.L."/>
            <person name="Williams K.H."/>
            <person name="Hubbard S.S."/>
            <person name="Banfield J.F."/>
        </authorList>
    </citation>
    <scope>NUCLEOTIDE SEQUENCE [LARGE SCALE GENOMIC DNA]</scope>
</reference>
<proteinExistence type="inferred from homology"/>
<evidence type="ECO:0000256" key="7">
    <source>
        <dbReference type="ARBA" id="ARBA00022840"/>
    </source>
</evidence>
<evidence type="ECO:0000256" key="1">
    <source>
        <dbReference type="ARBA" id="ARBA00009684"/>
    </source>
</evidence>
<feature type="domain" description="GHMP kinase N-terminal" evidence="10">
    <location>
        <begin position="62"/>
        <end position="139"/>
    </location>
</feature>
<dbReference type="HAMAP" id="MF_00061">
    <property type="entry name" value="IspE"/>
    <property type="match status" value="1"/>
</dbReference>
<evidence type="ECO:0000256" key="2">
    <source>
        <dbReference type="ARBA" id="ARBA00012052"/>
    </source>
</evidence>
<feature type="binding site" evidence="9">
    <location>
        <begin position="90"/>
        <end position="100"/>
    </location>
    <ligand>
        <name>ATP</name>
        <dbReference type="ChEBI" id="CHEBI:30616"/>
    </ligand>
</feature>
<evidence type="ECO:0000259" key="11">
    <source>
        <dbReference type="Pfam" id="PF08544"/>
    </source>
</evidence>
<sequence length="282" mass="30872">MILKSYAKINLGLHVLNKRADGYHNIETVFAEISLHDTIRLSPCATIRVRTNNPDIPCGPDNIAYKAALLVQEAYGVKKGVSIHITKRVPHGAGLGGGSSNAAAVVKGLIDFWDLAEKPLTARSILRQLGSDVPFFNKGGFALATGRGEKLRPLPPLPSHWIVLVHPAVHIATPAAYRMLKRRLTPANKKCNLYFNYLDCAAGRTSAAVLLQNDFEGPVFRKYPRVAAIKNMFRRFNPVGALLTGSGSTVYALFSGKQDAHAAAEYFIKQKQRVTMARFTHA</sequence>
<comment type="pathway">
    <text evidence="9">Isoprenoid biosynthesis; isopentenyl diphosphate biosynthesis via DXP pathway; isopentenyl diphosphate from 1-deoxy-D-xylulose 5-phosphate: step 3/6.</text>
</comment>
<dbReference type="Gene3D" id="3.30.230.10">
    <property type="match status" value="1"/>
</dbReference>
<dbReference type="InterPro" id="IPR020568">
    <property type="entry name" value="Ribosomal_Su5_D2-typ_SF"/>
</dbReference>
<comment type="caution">
    <text evidence="12">The sequence shown here is derived from an EMBL/GenBank/DDBJ whole genome shotgun (WGS) entry which is preliminary data.</text>
</comment>
<dbReference type="Pfam" id="PF08544">
    <property type="entry name" value="GHMP_kinases_C"/>
    <property type="match status" value="1"/>
</dbReference>
<accession>A0A1F7FKI5</accession>
<dbReference type="GO" id="GO:0050515">
    <property type="term" value="F:4-(cytidine 5'-diphospho)-2-C-methyl-D-erythritol kinase activity"/>
    <property type="evidence" value="ECO:0007669"/>
    <property type="project" value="UniProtKB-UniRule"/>
</dbReference>
<dbReference type="EC" id="2.7.1.148" evidence="2 9"/>
<dbReference type="InterPro" id="IPR006204">
    <property type="entry name" value="GHMP_kinase_N_dom"/>
</dbReference>
<dbReference type="AlphaFoldDB" id="A0A1F7FKI5"/>
<dbReference type="PANTHER" id="PTHR43527">
    <property type="entry name" value="4-DIPHOSPHOCYTIDYL-2-C-METHYL-D-ERYTHRITOL KINASE, CHLOROPLASTIC"/>
    <property type="match status" value="1"/>
</dbReference>
<evidence type="ECO:0000313" key="12">
    <source>
        <dbReference type="EMBL" id="OGK07234.1"/>
    </source>
</evidence>
<evidence type="ECO:0000256" key="6">
    <source>
        <dbReference type="ARBA" id="ARBA00022777"/>
    </source>
</evidence>
<evidence type="ECO:0000256" key="4">
    <source>
        <dbReference type="ARBA" id="ARBA00022679"/>
    </source>
</evidence>
<dbReference type="NCBIfam" id="TIGR00154">
    <property type="entry name" value="ispE"/>
    <property type="match status" value="1"/>
</dbReference>
<dbReference type="InterPro" id="IPR004424">
    <property type="entry name" value="IspE"/>
</dbReference>
<keyword evidence="7 9" id="KW-0067">ATP-binding</keyword>
<comment type="function">
    <text evidence="9">Catalyzes the phosphorylation of the position 2 hydroxy group of 4-diphosphocytidyl-2C-methyl-D-erythritol.</text>
</comment>
<dbReference type="UniPathway" id="UPA00056">
    <property type="reaction ID" value="UER00094"/>
</dbReference>
<evidence type="ECO:0000256" key="9">
    <source>
        <dbReference type="HAMAP-Rule" id="MF_00061"/>
    </source>
</evidence>
<dbReference type="PIRSF" id="PIRSF010376">
    <property type="entry name" value="IspE"/>
    <property type="match status" value="1"/>
</dbReference>
<organism evidence="12 13">
    <name type="scientific">Candidatus Raymondbacteria bacterium RIFOXYD12_FULL_49_13</name>
    <dbReference type="NCBI Taxonomy" id="1817890"/>
    <lineage>
        <taxon>Bacteria</taxon>
        <taxon>Raymondiibacteriota</taxon>
    </lineage>
</organism>
<feature type="active site" evidence="9">
    <location>
        <position position="132"/>
    </location>
</feature>
<feature type="active site" evidence="9">
    <location>
        <position position="8"/>
    </location>
</feature>
<dbReference type="Proteomes" id="UP000179243">
    <property type="component" value="Unassembled WGS sequence"/>
</dbReference>
<evidence type="ECO:0000313" key="13">
    <source>
        <dbReference type="Proteomes" id="UP000179243"/>
    </source>
</evidence>
<comment type="catalytic activity">
    <reaction evidence="9">
        <text>4-CDP-2-C-methyl-D-erythritol + ATP = 4-CDP-2-C-methyl-D-erythritol 2-phosphate + ADP + H(+)</text>
        <dbReference type="Rhea" id="RHEA:18437"/>
        <dbReference type="ChEBI" id="CHEBI:15378"/>
        <dbReference type="ChEBI" id="CHEBI:30616"/>
        <dbReference type="ChEBI" id="CHEBI:57823"/>
        <dbReference type="ChEBI" id="CHEBI:57919"/>
        <dbReference type="ChEBI" id="CHEBI:456216"/>
        <dbReference type="EC" id="2.7.1.148"/>
    </reaction>
</comment>
<dbReference type="InterPro" id="IPR014721">
    <property type="entry name" value="Ribsml_uS5_D2-typ_fold_subgr"/>
</dbReference>
<protein>
    <recommendedName>
        <fullName evidence="3 9">4-diphosphocytidyl-2-C-methyl-D-erythritol kinase</fullName>
        <shortName evidence="9">CMK</shortName>
        <ecNumber evidence="2 9">2.7.1.148</ecNumber>
    </recommendedName>
    <alternativeName>
        <fullName evidence="8 9">4-(cytidine-5'-diphospho)-2-C-methyl-D-erythritol kinase</fullName>
    </alternativeName>
</protein>
<gene>
    <name evidence="9" type="primary">ispE</name>
    <name evidence="12" type="ORF">A2519_13985</name>
</gene>
<dbReference type="Gene3D" id="3.30.70.890">
    <property type="entry name" value="GHMP kinase, C-terminal domain"/>
    <property type="match status" value="1"/>
</dbReference>
<evidence type="ECO:0000256" key="5">
    <source>
        <dbReference type="ARBA" id="ARBA00022741"/>
    </source>
</evidence>
<dbReference type="SUPFAM" id="SSF54211">
    <property type="entry name" value="Ribosomal protein S5 domain 2-like"/>
    <property type="match status" value="1"/>
</dbReference>
<name>A0A1F7FKI5_UNCRA</name>
<evidence type="ECO:0000256" key="8">
    <source>
        <dbReference type="ARBA" id="ARBA00032554"/>
    </source>
</evidence>
<evidence type="ECO:0000259" key="10">
    <source>
        <dbReference type="Pfam" id="PF00288"/>
    </source>
</evidence>
<feature type="domain" description="GHMP kinase C-terminal" evidence="11">
    <location>
        <begin position="213"/>
        <end position="267"/>
    </location>
</feature>
<keyword evidence="4 9" id="KW-0808">Transferase</keyword>
<dbReference type="GO" id="GO:0019288">
    <property type="term" value="P:isopentenyl diphosphate biosynthetic process, methylerythritol 4-phosphate pathway"/>
    <property type="evidence" value="ECO:0007669"/>
    <property type="project" value="UniProtKB-UniRule"/>
</dbReference>
<dbReference type="PANTHER" id="PTHR43527:SF2">
    <property type="entry name" value="4-DIPHOSPHOCYTIDYL-2-C-METHYL-D-ERYTHRITOL KINASE, CHLOROPLASTIC"/>
    <property type="match status" value="1"/>
</dbReference>
<keyword evidence="5 9" id="KW-0547">Nucleotide-binding</keyword>
<dbReference type="SUPFAM" id="SSF55060">
    <property type="entry name" value="GHMP Kinase, C-terminal domain"/>
    <property type="match status" value="1"/>
</dbReference>
<dbReference type="GO" id="GO:0005524">
    <property type="term" value="F:ATP binding"/>
    <property type="evidence" value="ECO:0007669"/>
    <property type="project" value="UniProtKB-UniRule"/>
</dbReference>